<proteinExistence type="predicted"/>
<evidence type="ECO:0000313" key="3">
    <source>
        <dbReference type="Proteomes" id="UP000239089"/>
    </source>
</evidence>
<keyword evidence="3" id="KW-1185">Reference proteome</keyword>
<comment type="caution">
    <text evidence="2">The sequence shown here is derived from an EMBL/GenBank/DDBJ whole genome shotgun (WGS) entry which is preliminary data.</text>
</comment>
<organism evidence="2 3">
    <name type="scientific">Rhodoblastus sphagnicola</name>
    <dbReference type="NCBI Taxonomy" id="333368"/>
    <lineage>
        <taxon>Bacteria</taxon>
        <taxon>Pseudomonadati</taxon>
        <taxon>Pseudomonadota</taxon>
        <taxon>Alphaproteobacteria</taxon>
        <taxon>Hyphomicrobiales</taxon>
        <taxon>Rhodoblastaceae</taxon>
        <taxon>Rhodoblastus</taxon>
    </lineage>
</organism>
<feature type="region of interest" description="Disordered" evidence="1">
    <location>
        <begin position="1"/>
        <end position="65"/>
    </location>
</feature>
<gene>
    <name evidence="2" type="ORF">CCR94_22550</name>
</gene>
<feature type="compositionally biased region" description="Basic and acidic residues" evidence="1">
    <location>
        <begin position="32"/>
        <end position="57"/>
    </location>
</feature>
<dbReference type="RefSeq" id="WP_104510535.1">
    <property type="nucleotide sequence ID" value="NZ_JACIGC010000006.1"/>
</dbReference>
<protein>
    <recommendedName>
        <fullName evidence="4">DUF4169 domain-containing protein</fullName>
    </recommendedName>
</protein>
<sequence length="65" mass="7602">MSEIVNLRQARKRRDRAERDAQAEANRLQHGRTKEEKTLTAARRAQDARKLEAHRLEPSPPEQDD</sequence>
<name>A0A2S6MVM8_9HYPH</name>
<evidence type="ECO:0000256" key="1">
    <source>
        <dbReference type="SAM" id="MobiDB-lite"/>
    </source>
</evidence>
<evidence type="ECO:0000313" key="2">
    <source>
        <dbReference type="EMBL" id="PPQ26417.1"/>
    </source>
</evidence>
<dbReference type="AlphaFoldDB" id="A0A2S6MVM8"/>
<accession>A0A2S6MVM8</accession>
<dbReference type="Pfam" id="PF13770">
    <property type="entry name" value="DUF4169"/>
    <property type="match status" value="1"/>
</dbReference>
<dbReference type="Proteomes" id="UP000239089">
    <property type="component" value="Unassembled WGS sequence"/>
</dbReference>
<evidence type="ECO:0008006" key="4">
    <source>
        <dbReference type="Google" id="ProtNLM"/>
    </source>
</evidence>
<dbReference type="EMBL" id="NHSJ01000134">
    <property type="protein sequence ID" value="PPQ26417.1"/>
    <property type="molecule type" value="Genomic_DNA"/>
</dbReference>
<reference evidence="2 3" key="1">
    <citation type="journal article" date="2018" name="Arch. Microbiol.">
        <title>New insights into the metabolic potential of the phototrophic purple bacterium Rhodopila globiformis DSM 161(T) from its draft genome sequence and evidence for a vanadium-dependent nitrogenase.</title>
        <authorList>
            <person name="Imhoff J.F."/>
            <person name="Rahn T."/>
            <person name="Kunzel S."/>
            <person name="Neulinger S.C."/>
        </authorList>
    </citation>
    <scope>NUCLEOTIDE SEQUENCE [LARGE SCALE GENOMIC DNA]</scope>
    <source>
        <strain evidence="2 3">DSM 16996</strain>
    </source>
</reference>
<dbReference type="InterPro" id="IPR025227">
    <property type="entry name" value="DUF4169"/>
</dbReference>
<dbReference type="OrthoDB" id="7173889at2"/>